<reference evidence="5 6" key="1">
    <citation type="submission" date="2023-10" db="EMBL/GenBank/DDBJ databases">
        <title>Draft genome sequence of Xylaria bambusicola isolate GMP-LS, the root and basal stem rot pathogen of sugarcane in Indonesia.</title>
        <authorList>
            <person name="Selvaraj P."/>
            <person name="Muralishankar V."/>
            <person name="Muruganantham S."/>
            <person name="Sp S."/>
            <person name="Haryani S."/>
            <person name="Lau K.J.X."/>
            <person name="Naqvi N.I."/>
        </authorList>
    </citation>
    <scope>NUCLEOTIDE SEQUENCE [LARGE SCALE GENOMIC DNA]</scope>
    <source>
        <strain evidence="5">GMP-LS</strain>
    </source>
</reference>
<evidence type="ECO:0000313" key="6">
    <source>
        <dbReference type="Proteomes" id="UP001305414"/>
    </source>
</evidence>
<accession>A0AAN7UGK0</accession>
<evidence type="ECO:0000256" key="1">
    <source>
        <dbReference type="SAM" id="Coils"/>
    </source>
</evidence>
<dbReference type="Gene3D" id="3.40.50.300">
    <property type="entry name" value="P-loop containing nucleotide triphosphate hydrolases"/>
    <property type="match status" value="2"/>
</dbReference>
<evidence type="ECO:0000259" key="3">
    <source>
        <dbReference type="Pfam" id="PF00350"/>
    </source>
</evidence>
<gene>
    <name evidence="5" type="ORF">RRF57_007694</name>
</gene>
<dbReference type="AlphaFoldDB" id="A0AAN7UGK0"/>
<proteinExistence type="predicted"/>
<sequence length="1034" mass="115981">MAGAADAPVEAGKVLDAPPDMSTVSSQRPYVRSDTNNLAADSSNGRDEDSDEDIPIKEERQLKSRLHIISSSKDEPNHANLKAEAASLNAFPNLHKAVISENVEVLCSHKSTGLHVLEELAQCLSSDAEYSGHARLSSVEALRKRGNTSKTVIGVVGGTGHGKSSLINALLEENKLVPTNCFRACTAVVTELSWNFSDNPDHRYIAEVEFVSTDDWSCELQYLCDDLSSGGGSNEEQLKDSDAQIAWAKIKAVYPKVNRQTLGQTGPDVLANDSAVKALLGTTNTIRKQTAAELYDAIQVYVGSGKKMTVTPPSERKDSMRKMEVWPLVKVVRIYTKADALSTGAVIVDLPGTRDSNAARAAVAGKYIENCNALWVVSMITRAVDDQAAHELLGEKFKQQLKLDGNYSNVTFICSKTDDINFDEAADTFELDEEVQRWNGLEQTLLELKKSSEIEKHRMRAKNLAAFIDEIGDYLERYEDLSSDQANGKTVTPPKKCPRKRTRTDTEEPNKRCKVDLQKFQDNQWVSTGDLWEDMEKNMPKFAAGRQLTRQDIKSMTEYLKSKKSVATSECRNLRKKIANDEACIEKLGNEVLELQKQVEVACVSARNESSREAIREQFASGLKELDELEAQSIDPNNFDPEQEKRDYAEVGRSLPLYCVSSRAYQSLSRNEQVKGFHDVDSTQIPQLRAHTKESTESTRIHDAKSFLNDLAQMLNSLYLWSSRNGADLYLTNEEKEAEMRYVTEQVEELGKHLQAANEKFFKQLKDILELLFRYFKEAIVQAHKHAPNIARSWPSQKRGDKGLSCAAYKATLRRNGVFSGKSGPRNFNEDLAAPLLRHLSNQWDITFTKKIPDALAAHIMTCQQYQDDFHDLIGSRIQKKAAFDGIANMLRDQDKKRVVGLANKINSFTSDITKIQREANREFTPAIQQKLKSKYKELFKDKGPGVFVRIRAGMEEIVGKRGVFSSSSKSPQAKLSEIPENIREELQIYVDIMSAEMKADYGNVILGVDTSRESKVIRQKVHELLKDIDSRFE</sequence>
<dbReference type="Pfam" id="PF00350">
    <property type="entry name" value="Dynamin_N"/>
    <property type="match status" value="1"/>
</dbReference>
<comment type="caution">
    <text evidence="5">The sequence shown here is derived from an EMBL/GenBank/DDBJ whole genome shotgun (WGS) entry which is preliminary data.</text>
</comment>
<dbReference type="Pfam" id="PF24564">
    <property type="entry name" value="DUF7605"/>
    <property type="match status" value="1"/>
</dbReference>
<dbReference type="InterPro" id="IPR027417">
    <property type="entry name" value="P-loop_NTPase"/>
</dbReference>
<dbReference type="PANTHER" id="PTHR36681:SF3">
    <property type="entry name" value="NUCLEAR GTPASE, GERMINAL CENTER-ASSOCIATED, TANDEM DUPLICATE 3"/>
    <property type="match status" value="1"/>
</dbReference>
<evidence type="ECO:0000313" key="5">
    <source>
        <dbReference type="EMBL" id="KAK5631980.1"/>
    </source>
</evidence>
<feature type="region of interest" description="Disordered" evidence="2">
    <location>
        <begin position="482"/>
        <end position="510"/>
    </location>
</feature>
<feature type="coiled-coil region" evidence="1">
    <location>
        <begin position="571"/>
        <end position="632"/>
    </location>
</feature>
<dbReference type="SUPFAM" id="SSF52540">
    <property type="entry name" value="P-loop containing nucleoside triphosphate hydrolases"/>
    <property type="match status" value="1"/>
</dbReference>
<organism evidence="5 6">
    <name type="scientific">Xylaria bambusicola</name>
    <dbReference type="NCBI Taxonomy" id="326684"/>
    <lineage>
        <taxon>Eukaryota</taxon>
        <taxon>Fungi</taxon>
        <taxon>Dikarya</taxon>
        <taxon>Ascomycota</taxon>
        <taxon>Pezizomycotina</taxon>
        <taxon>Sordariomycetes</taxon>
        <taxon>Xylariomycetidae</taxon>
        <taxon>Xylariales</taxon>
        <taxon>Xylariaceae</taxon>
        <taxon>Xylaria</taxon>
    </lineage>
</organism>
<evidence type="ECO:0000259" key="4">
    <source>
        <dbReference type="Pfam" id="PF24564"/>
    </source>
</evidence>
<evidence type="ECO:0000256" key="2">
    <source>
        <dbReference type="SAM" id="MobiDB-lite"/>
    </source>
</evidence>
<name>A0AAN7UGK0_9PEZI</name>
<feature type="domain" description="DUF7605" evidence="4">
    <location>
        <begin position="802"/>
        <end position="965"/>
    </location>
</feature>
<evidence type="ECO:0008006" key="7">
    <source>
        <dbReference type="Google" id="ProtNLM"/>
    </source>
</evidence>
<dbReference type="Proteomes" id="UP001305414">
    <property type="component" value="Unassembled WGS sequence"/>
</dbReference>
<feature type="compositionally biased region" description="Polar residues" evidence="2">
    <location>
        <begin position="22"/>
        <end position="43"/>
    </location>
</feature>
<feature type="domain" description="Dynamin N-terminal" evidence="3">
    <location>
        <begin position="153"/>
        <end position="392"/>
    </location>
</feature>
<keyword evidence="1" id="KW-0175">Coiled coil</keyword>
<protein>
    <recommendedName>
        <fullName evidence="7">Nuclear GTPase SLIP-GC</fullName>
    </recommendedName>
</protein>
<keyword evidence="6" id="KW-1185">Reference proteome</keyword>
<dbReference type="InterPro" id="IPR056024">
    <property type="entry name" value="DUF7605"/>
</dbReference>
<dbReference type="InterPro" id="IPR045063">
    <property type="entry name" value="Dynamin_N"/>
</dbReference>
<dbReference type="PANTHER" id="PTHR36681">
    <property type="entry name" value="NUCLEAR GTPASE, GERMINAL CENTER-ASSOCIATED, TANDEM DUPLICATE 3"/>
    <property type="match status" value="1"/>
</dbReference>
<dbReference type="EMBL" id="JAWHQM010000022">
    <property type="protein sequence ID" value="KAK5631980.1"/>
    <property type="molecule type" value="Genomic_DNA"/>
</dbReference>
<feature type="region of interest" description="Disordered" evidence="2">
    <location>
        <begin position="1"/>
        <end position="55"/>
    </location>
</feature>